<proteinExistence type="predicted"/>
<organism evidence="1 2">
    <name type="scientific">Paspalum notatum var. saurae</name>
    <dbReference type="NCBI Taxonomy" id="547442"/>
    <lineage>
        <taxon>Eukaryota</taxon>
        <taxon>Viridiplantae</taxon>
        <taxon>Streptophyta</taxon>
        <taxon>Embryophyta</taxon>
        <taxon>Tracheophyta</taxon>
        <taxon>Spermatophyta</taxon>
        <taxon>Magnoliopsida</taxon>
        <taxon>Liliopsida</taxon>
        <taxon>Poales</taxon>
        <taxon>Poaceae</taxon>
        <taxon>PACMAD clade</taxon>
        <taxon>Panicoideae</taxon>
        <taxon>Andropogonodae</taxon>
        <taxon>Paspaleae</taxon>
        <taxon>Paspalinae</taxon>
        <taxon>Paspalum</taxon>
    </lineage>
</organism>
<name>A0AAQ3UEJ3_PASNO</name>
<dbReference type="Proteomes" id="UP001341281">
    <property type="component" value="Chromosome 08"/>
</dbReference>
<protein>
    <submittedName>
        <fullName evidence="1">Uncharacterized protein</fullName>
    </submittedName>
</protein>
<accession>A0AAQ3UEJ3</accession>
<reference evidence="1 2" key="1">
    <citation type="submission" date="2024-02" db="EMBL/GenBank/DDBJ databases">
        <title>High-quality chromosome-scale genome assembly of Pensacola bahiagrass (Paspalum notatum Flugge var. saurae).</title>
        <authorList>
            <person name="Vega J.M."/>
            <person name="Podio M."/>
            <person name="Orjuela J."/>
            <person name="Siena L.A."/>
            <person name="Pessino S.C."/>
            <person name="Combes M.C."/>
            <person name="Mariac C."/>
            <person name="Albertini E."/>
            <person name="Pupilli F."/>
            <person name="Ortiz J.P.A."/>
            <person name="Leblanc O."/>
        </authorList>
    </citation>
    <scope>NUCLEOTIDE SEQUENCE [LARGE SCALE GENOMIC DNA]</scope>
    <source>
        <strain evidence="1">R1</strain>
        <tissue evidence="1">Leaf</tissue>
    </source>
</reference>
<evidence type="ECO:0000313" key="1">
    <source>
        <dbReference type="EMBL" id="WVZ91004.1"/>
    </source>
</evidence>
<gene>
    <name evidence="1" type="ORF">U9M48_037238</name>
</gene>
<dbReference type="EMBL" id="CP144752">
    <property type="protein sequence ID" value="WVZ91004.1"/>
    <property type="molecule type" value="Genomic_DNA"/>
</dbReference>
<sequence length="124" mass="12949">MPRATSLRPALPPAAAVAPSAGARASLPLSLATTLLLRLPVPTPPHLPLSPPCRLSALQGTGGVEGLVEVVREGARATPPPQMKNAREENSRSAAWIPDGVTRRPATPRGKTCGRRRGALFLEV</sequence>
<dbReference type="AlphaFoldDB" id="A0AAQ3UEJ3"/>
<evidence type="ECO:0000313" key="2">
    <source>
        <dbReference type="Proteomes" id="UP001341281"/>
    </source>
</evidence>
<keyword evidence="2" id="KW-1185">Reference proteome</keyword>